<dbReference type="KEGG" id="oho:Oweho_3102"/>
<gene>
    <name evidence="1" type="ordered locus">Oweho_3102</name>
</gene>
<sequence length="161" mass="18270">MNTIIAILICLTTTVKHDFHTSITNAEYNPKTQSMEIAMKLFTDDLELTIKNKHEVILNLNSTSELPEADSLIYNYVIDNFSIQSGKKSVSPTFVGKEIENGITFIYLEIHSFPVAKELLVRNTVFFDTFDDQSNIVNIKLDGELESAFLKKGQETELVQF</sequence>
<dbReference type="RefSeq" id="WP_014203403.1">
    <property type="nucleotide sequence ID" value="NC_016599.1"/>
</dbReference>
<dbReference type="STRING" id="926562.Oweho_3102"/>
<keyword evidence="2" id="KW-1185">Reference proteome</keyword>
<reference evidence="1 2" key="1">
    <citation type="journal article" date="2012" name="Stand. Genomic Sci.">
        <title>Genome sequence of the orange-pigmented seawater bacterium Owenweeksia hongkongensis type strain (UST20020801(T)).</title>
        <authorList>
            <person name="Riedel T."/>
            <person name="Held B."/>
            <person name="Nolan M."/>
            <person name="Lucas S."/>
            <person name="Lapidus A."/>
            <person name="Tice H."/>
            <person name="Del Rio T.G."/>
            <person name="Cheng J.F."/>
            <person name="Han C."/>
            <person name="Tapia R."/>
            <person name="Goodwin L.A."/>
            <person name="Pitluck S."/>
            <person name="Liolios K."/>
            <person name="Mavromatis K."/>
            <person name="Pagani I."/>
            <person name="Ivanova N."/>
            <person name="Mikhailova N."/>
            <person name="Pati A."/>
            <person name="Chen A."/>
            <person name="Palaniappan K."/>
            <person name="Rohde M."/>
            <person name="Tindall B.J."/>
            <person name="Detter J.C."/>
            <person name="Goker M."/>
            <person name="Woyke T."/>
            <person name="Bristow J."/>
            <person name="Eisen J.A."/>
            <person name="Markowitz V."/>
            <person name="Hugenholtz P."/>
            <person name="Klenk H.P."/>
            <person name="Kyrpides N.C."/>
        </authorList>
    </citation>
    <scope>NUCLEOTIDE SEQUENCE</scope>
    <source>
        <strain evidence="2">DSM 17368 / JCM 12287 / NRRL B-23963</strain>
    </source>
</reference>
<dbReference type="OrthoDB" id="5735516at2"/>
<dbReference type="HOGENOM" id="CLU_107087_3_0_10"/>
<dbReference type="EMBL" id="CP003156">
    <property type="protein sequence ID" value="AEV34056.1"/>
    <property type="molecule type" value="Genomic_DNA"/>
</dbReference>
<evidence type="ECO:0000313" key="2">
    <source>
        <dbReference type="Proteomes" id="UP000005631"/>
    </source>
</evidence>
<accession>G8R331</accession>
<dbReference type="eggNOG" id="ENOG503140B">
    <property type="taxonomic scope" value="Bacteria"/>
</dbReference>
<name>G8R331_OWEHD</name>
<dbReference type="InterPro" id="IPR046525">
    <property type="entry name" value="DUF6702"/>
</dbReference>
<dbReference type="Pfam" id="PF20420">
    <property type="entry name" value="DUF6702"/>
    <property type="match status" value="1"/>
</dbReference>
<dbReference type="AlphaFoldDB" id="G8R331"/>
<protein>
    <recommendedName>
        <fullName evidence="3">Peptidase E</fullName>
    </recommendedName>
</protein>
<evidence type="ECO:0000313" key="1">
    <source>
        <dbReference type="EMBL" id="AEV34056.1"/>
    </source>
</evidence>
<dbReference type="Proteomes" id="UP000005631">
    <property type="component" value="Chromosome"/>
</dbReference>
<evidence type="ECO:0008006" key="3">
    <source>
        <dbReference type="Google" id="ProtNLM"/>
    </source>
</evidence>
<proteinExistence type="predicted"/>
<organism evidence="1 2">
    <name type="scientific">Owenweeksia hongkongensis (strain DSM 17368 / CIP 108786 / JCM 12287 / NRRL B-23963 / UST20020801)</name>
    <dbReference type="NCBI Taxonomy" id="926562"/>
    <lineage>
        <taxon>Bacteria</taxon>
        <taxon>Pseudomonadati</taxon>
        <taxon>Bacteroidota</taxon>
        <taxon>Flavobacteriia</taxon>
        <taxon>Flavobacteriales</taxon>
        <taxon>Owenweeksiaceae</taxon>
        <taxon>Owenweeksia</taxon>
    </lineage>
</organism>